<dbReference type="SMART" id="SM00046">
    <property type="entry name" value="DAGKc"/>
    <property type="match status" value="1"/>
</dbReference>
<name>A0A974WHP3_9BACT</name>
<dbReference type="GO" id="GO:0005524">
    <property type="term" value="F:ATP binding"/>
    <property type="evidence" value="ECO:0007669"/>
    <property type="project" value="UniProtKB-KW"/>
</dbReference>
<keyword evidence="1" id="KW-0808">Transferase</keyword>
<evidence type="ECO:0000313" key="7">
    <source>
        <dbReference type="Proteomes" id="UP000662783"/>
    </source>
</evidence>
<protein>
    <recommendedName>
        <fullName evidence="5">DAGKc domain-containing protein</fullName>
    </recommendedName>
</protein>
<evidence type="ECO:0000259" key="5">
    <source>
        <dbReference type="PROSITE" id="PS50146"/>
    </source>
</evidence>
<dbReference type="Gene3D" id="3.40.50.10330">
    <property type="entry name" value="Probable inorganic polyphosphate/atp-NAD kinase, domain 1"/>
    <property type="match status" value="1"/>
</dbReference>
<keyword evidence="4" id="KW-0067">ATP-binding</keyword>
<dbReference type="AlphaFoldDB" id="A0A974WHP3"/>
<reference evidence="6" key="1">
    <citation type="submission" date="2021-02" db="EMBL/GenBank/DDBJ databases">
        <title>Fulvivirga sp. S481 isolated from sea water.</title>
        <authorList>
            <person name="Bae S.S."/>
            <person name="Baek K."/>
        </authorList>
    </citation>
    <scope>NUCLEOTIDE SEQUENCE</scope>
    <source>
        <strain evidence="6">S481</strain>
    </source>
</reference>
<gene>
    <name evidence="6" type="ORF">JR347_03130</name>
</gene>
<keyword evidence="3" id="KW-0418">Kinase</keyword>
<evidence type="ECO:0000256" key="3">
    <source>
        <dbReference type="ARBA" id="ARBA00022777"/>
    </source>
</evidence>
<dbReference type="Proteomes" id="UP000662783">
    <property type="component" value="Chromosome"/>
</dbReference>
<evidence type="ECO:0000256" key="4">
    <source>
        <dbReference type="ARBA" id="ARBA00022840"/>
    </source>
</evidence>
<dbReference type="EMBL" id="CP070608">
    <property type="protein sequence ID" value="QSE98089.1"/>
    <property type="molecule type" value="Genomic_DNA"/>
</dbReference>
<dbReference type="InterPro" id="IPR045540">
    <property type="entry name" value="YegS/DAGK_C"/>
</dbReference>
<dbReference type="InterPro" id="IPR001206">
    <property type="entry name" value="Diacylglycerol_kinase_cat_dom"/>
</dbReference>
<evidence type="ECO:0000313" key="6">
    <source>
        <dbReference type="EMBL" id="QSE98089.1"/>
    </source>
</evidence>
<dbReference type="InterPro" id="IPR050187">
    <property type="entry name" value="Lipid_Phosphate_FormReg"/>
</dbReference>
<dbReference type="KEGG" id="fuv:JR347_03130"/>
<dbReference type="InterPro" id="IPR017438">
    <property type="entry name" value="ATP-NAD_kinase_N"/>
</dbReference>
<dbReference type="GO" id="GO:0005886">
    <property type="term" value="C:plasma membrane"/>
    <property type="evidence" value="ECO:0007669"/>
    <property type="project" value="TreeGrafter"/>
</dbReference>
<dbReference type="PANTHER" id="PTHR12358:SF106">
    <property type="entry name" value="LIPID KINASE YEGS"/>
    <property type="match status" value="1"/>
</dbReference>
<feature type="domain" description="DAGKc" evidence="5">
    <location>
        <begin position="1"/>
        <end position="127"/>
    </location>
</feature>
<dbReference type="PROSITE" id="PS50146">
    <property type="entry name" value="DAGK"/>
    <property type="match status" value="1"/>
</dbReference>
<dbReference type="Gene3D" id="2.60.200.40">
    <property type="match status" value="1"/>
</dbReference>
<dbReference type="InterPro" id="IPR016064">
    <property type="entry name" value="NAD/diacylglycerol_kinase_sf"/>
</dbReference>
<evidence type="ECO:0000256" key="1">
    <source>
        <dbReference type="ARBA" id="ARBA00022679"/>
    </source>
</evidence>
<dbReference type="Pfam" id="PF00781">
    <property type="entry name" value="DAGK_cat"/>
    <property type="match status" value="1"/>
</dbReference>
<keyword evidence="2" id="KW-0547">Nucleotide-binding</keyword>
<accession>A0A974WHP3</accession>
<dbReference type="Pfam" id="PF19279">
    <property type="entry name" value="YegS_C"/>
    <property type="match status" value="1"/>
</dbReference>
<sequence length="288" mass="32301">MGKILFVINPIAGDTDKGHLKNDITKILGSNEISFFETTGEDDETKLNEKLDDVSPEITVACGGDGTVNLVVKCIIGKDIKLGIIPLGSANGLATELEIPADINQAINLYNNPKVRTVDVLRVNDEFLCIHLSDIGLNAKLIRRFEGDNSRGMVSYFKHFFQTFFSKKAINYSFDFENDFFQYKAEMVVFANAKKYGTGAIVNPVGELGDRKFEVCIFQPYPWYAFFRLTYLFFVGRLNYSPFVKIVGTEKITVTGEQPEHLQIDGEPIGKFKKVKVEVLPDQILVVC</sequence>
<dbReference type="GO" id="GO:0016301">
    <property type="term" value="F:kinase activity"/>
    <property type="evidence" value="ECO:0007669"/>
    <property type="project" value="UniProtKB-KW"/>
</dbReference>
<evidence type="ECO:0000256" key="2">
    <source>
        <dbReference type="ARBA" id="ARBA00022741"/>
    </source>
</evidence>
<keyword evidence="7" id="KW-1185">Reference proteome</keyword>
<proteinExistence type="predicted"/>
<dbReference type="SUPFAM" id="SSF111331">
    <property type="entry name" value="NAD kinase/diacylglycerol kinase-like"/>
    <property type="match status" value="1"/>
</dbReference>
<dbReference type="PANTHER" id="PTHR12358">
    <property type="entry name" value="SPHINGOSINE KINASE"/>
    <property type="match status" value="1"/>
</dbReference>
<organism evidence="6 7">
    <name type="scientific">Fulvivirga lutea</name>
    <dbReference type="NCBI Taxonomy" id="2810512"/>
    <lineage>
        <taxon>Bacteria</taxon>
        <taxon>Pseudomonadati</taxon>
        <taxon>Bacteroidota</taxon>
        <taxon>Cytophagia</taxon>
        <taxon>Cytophagales</taxon>
        <taxon>Fulvivirgaceae</taxon>
        <taxon>Fulvivirga</taxon>
    </lineage>
</organism>
<dbReference type="RefSeq" id="WP_205722597.1">
    <property type="nucleotide sequence ID" value="NZ_CP070608.1"/>
</dbReference>